<keyword evidence="2" id="KW-1185">Reference proteome</keyword>
<evidence type="ECO:0000313" key="1">
    <source>
        <dbReference type="EMBL" id="KAJ3532472.1"/>
    </source>
</evidence>
<comment type="caution">
    <text evidence="1">The sequence shown here is derived from an EMBL/GenBank/DDBJ whole genome shotgun (WGS) entry which is preliminary data.</text>
</comment>
<proteinExistence type="predicted"/>
<dbReference type="EMBL" id="JANRMS010000956">
    <property type="protein sequence ID" value="KAJ3532472.1"/>
    <property type="molecule type" value="Genomic_DNA"/>
</dbReference>
<accession>A0ACC1S5H4</accession>
<name>A0ACC1S5H4_9HYPO</name>
<protein>
    <submittedName>
        <fullName evidence="1">Uncharacterized protein</fullName>
    </submittedName>
</protein>
<dbReference type="Proteomes" id="UP001148629">
    <property type="component" value="Unassembled WGS sequence"/>
</dbReference>
<organism evidence="1 2">
    <name type="scientific">Fusarium decemcellulare</name>
    <dbReference type="NCBI Taxonomy" id="57161"/>
    <lineage>
        <taxon>Eukaryota</taxon>
        <taxon>Fungi</taxon>
        <taxon>Dikarya</taxon>
        <taxon>Ascomycota</taxon>
        <taxon>Pezizomycotina</taxon>
        <taxon>Sordariomycetes</taxon>
        <taxon>Hypocreomycetidae</taxon>
        <taxon>Hypocreales</taxon>
        <taxon>Nectriaceae</taxon>
        <taxon>Fusarium</taxon>
        <taxon>Fusarium decemcellulare species complex</taxon>
    </lineage>
</organism>
<evidence type="ECO:0000313" key="2">
    <source>
        <dbReference type="Proteomes" id="UP001148629"/>
    </source>
</evidence>
<sequence>MAQAETLWSIYEELIRSKCGDDQTTSDEAIRLNSRLQEVRKVVEAKTKGSLRIEHVPATEPGARVKVGVVWEGEDEPSASTTQRLPHKSLGLYYQKELSHSSFKTSSQQHMWLDAEAEPSHAGTIPGTVTPEGFGFEYREAQSRKKCADHTSVNTKDLVPVKENKILRRIDEMRRGIRLDERNQEQQEADLKEFTSDAFKSKTPNQETRLDPAQQLTTLTSLLGRSDIFTDFTTKTSISSEWASVKSVNHGKWRLLWQIILAKELALLLDSSPQAPSSELPQSVRAALIIQDLWLQNVEVVMEEMPVSFSGVGKLTATDEVKTRAEEYKKKGDDAMEKQHWKDAKEFYTKAIELDLRSVTYRAARPTADLHLNNWANAAQDALIATRLEPKYVQAWNLLGAAWKLGGNDVRALVAYERAVQIAGPKATDQMRRDLAEAKAKVSELSSPQPGQDQVARDQALKVLADQQWDTFLHPTRLQSHCHEAQVEGLVCFAEHIKWPYLDELRDCAKGAWKKTTTGSIDSCLVQDWLLGLTLPGKWVALKLMACLVEMSPSIDRIRLADSYHHGLSLPQCSYWRSRSVLGRVLGAWPGVTSLCGWIGPCPPVVLDHPMSKEKISAYTLVHAKPIDLSKYSGASAMSIDYQLAHWKPGINEDLGAYSDDISNQNRWVVPQPPIRELKPVAVKSIRLKQISSRTSANERDVEYRASIDFSFVVRKLVPLTRVVTYTLFTNPIFVSLPPCHGGTRNGHEVHVRELQKDKTLVVPVHQMKDLEGKYKDGGLIVINATCASGDIMARAWCAEKGRNAVVRREGGPCYACATRAASKSGFDFGVLIWAS</sequence>
<reference evidence="1" key="1">
    <citation type="submission" date="2022-08" db="EMBL/GenBank/DDBJ databases">
        <title>Genome Sequence of Fusarium decemcellulare.</title>
        <authorList>
            <person name="Buettner E."/>
        </authorList>
    </citation>
    <scope>NUCLEOTIDE SEQUENCE</scope>
    <source>
        <strain evidence="1">Babe19</strain>
    </source>
</reference>
<gene>
    <name evidence="1" type="ORF">NM208_g8421</name>
</gene>